<gene>
    <name evidence="2" type="ORF">HERILL_LOCUS14414</name>
</gene>
<accession>A0A7R8V4P7</accession>
<dbReference type="InParanoid" id="A0A7R8V4P7"/>
<feature type="compositionally biased region" description="Low complexity" evidence="1">
    <location>
        <begin position="205"/>
        <end position="215"/>
    </location>
</feature>
<evidence type="ECO:0000313" key="2">
    <source>
        <dbReference type="EMBL" id="CAD7092022.1"/>
    </source>
</evidence>
<proteinExistence type="predicted"/>
<feature type="region of interest" description="Disordered" evidence="1">
    <location>
        <begin position="204"/>
        <end position="223"/>
    </location>
</feature>
<dbReference type="OrthoDB" id="196547at2759"/>
<dbReference type="EMBL" id="LR899014">
    <property type="protein sequence ID" value="CAD7092022.1"/>
    <property type="molecule type" value="Genomic_DNA"/>
</dbReference>
<keyword evidence="3" id="KW-1185">Reference proteome</keyword>
<evidence type="ECO:0000256" key="1">
    <source>
        <dbReference type="SAM" id="MobiDB-lite"/>
    </source>
</evidence>
<organism evidence="2 3">
    <name type="scientific">Hermetia illucens</name>
    <name type="common">Black soldier fly</name>
    <dbReference type="NCBI Taxonomy" id="343691"/>
    <lineage>
        <taxon>Eukaryota</taxon>
        <taxon>Metazoa</taxon>
        <taxon>Ecdysozoa</taxon>
        <taxon>Arthropoda</taxon>
        <taxon>Hexapoda</taxon>
        <taxon>Insecta</taxon>
        <taxon>Pterygota</taxon>
        <taxon>Neoptera</taxon>
        <taxon>Endopterygota</taxon>
        <taxon>Diptera</taxon>
        <taxon>Brachycera</taxon>
        <taxon>Stratiomyomorpha</taxon>
        <taxon>Stratiomyidae</taxon>
        <taxon>Hermetiinae</taxon>
        <taxon>Hermetia</taxon>
    </lineage>
</organism>
<sequence length="366" mass="41556">MNELESAVKLHKVLINRHSYPSPSKQNYPQSDSKPLATMVERFVQSLANANDSGTFDTSLEVKTLEHPRRKRSKCITELDREELTKFVKEFEARRKALTYLNSGNDLKVPDQNVYVEYIDSDSDFESTDQEYFDADDTDSTEVHNQAIVEPKTPENFRQPYQITEEDLRKRLSAKKRSSDEKHCRAARLLNFISSATKTIKHLKSSSCNNSRNSSPLPQRSKHFQRNGYRHFEANSDTEDDGISTSSQLTSRNISPDSSFELHPPIVPTFKITPPRDQRSMTGVFGQFLRSSLRAKRASVLRRSISNPDSLTLEDIMKEGASTPTNKTDFVEAKPSTARRGLGAAMIRNLDVLCGSQRLYAFKPIV</sequence>
<feature type="region of interest" description="Disordered" evidence="1">
    <location>
        <begin position="232"/>
        <end position="260"/>
    </location>
</feature>
<dbReference type="Proteomes" id="UP000594454">
    <property type="component" value="Chromosome 6"/>
</dbReference>
<dbReference type="AlphaFoldDB" id="A0A7R8V4P7"/>
<reference evidence="2 3" key="1">
    <citation type="submission" date="2020-11" db="EMBL/GenBank/DDBJ databases">
        <authorList>
            <person name="Wallbank WR R."/>
            <person name="Pardo Diaz C."/>
            <person name="Kozak K."/>
            <person name="Martin S."/>
            <person name="Jiggins C."/>
            <person name="Moest M."/>
            <person name="Warren A I."/>
            <person name="Generalovic N T."/>
            <person name="Byers J.R.P. K."/>
            <person name="Montejo-Kovacevich G."/>
            <person name="Yen C E."/>
        </authorList>
    </citation>
    <scope>NUCLEOTIDE SEQUENCE [LARGE SCALE GENOMIC DNA]</scope>
</reference>
<protein>
    <submittedName>
        <fullName evidence="2">Uncharacterized protein</fullName>
    </submittedName>
</protein>
<feature type="compositionally biased region" description="Polar residues" evidence="1">
    <location>
        <begin position="243"/>
        <end position="258"/>
    </location>
</feature>
<name>A0A7R8V4P7_HERIL</name>
<evidence type="ECO:0000313" key="3">
    <source>
        <dbReference type="Proteomes" id="UP000594454"/>
    </source>
</evidence>